<dbReference type="GO" id="GO:0006338">
    <property type="term" value="P:chromatin remodeling"/>
    <property type="evidence" value="ECO:0007669"/>
    <property type="project" value="UniProtKB-ARBA"/>
</dbReference>
<dbReference type="InterPro" id="IPR043128">
    <property type="entry name" value="Rev_trsase/Diguanyl_cyclase"/>
</dbReference>
<feature type="domain" description="Integrase catalytic" evidence="19">
    <location>
        <begin position="842"/>
        <end position="1001"/>
    </location>
</feature>
<dbReference type="SUPFAM" id="SSF56672">
    <property type="entry name" value="DNA/RNA polymerases"/>
    <property type="match status" value="1"/>
</dbReference>
<evidence type="ECO:0008006" key="22">
    <source>
        <dbReference type="Google" id="ProtNLM"/>
    </source>
</evidence>
<dbReference type="GO" id="GO:0005634">
    <property type="term" value="C:nucleus"/>
    <property type="evidence" value="ECO:0007669"/>
    <property type="project" value="UniProtKB-ARBA"/>
</dbReference>
<dbReference type="EMBL" id="AYKW01000068">
    <property type="protein sequence ID" value="PIL23480.1"/>
    <property type="molecule type" value="Genomic_DNA"/>
</dbReference>
<dbReference type="InterPro" id="IPR056924">
    <property type="entry name" value="SH3_Tf2-1"/>
</dbReference>
<dbReference type="Pfam" id="PF24626">
    <property type="entry name" value="SH3_Tf2-1"/>
    <property type="match status" value="1"/>
</dbReference>
<dbReference type="InterPro" id="IPR023780">
    <property type="entry name" value="Chromo_domain"/>
</dbReference>
<keyword evidence="14" id="KW-0238">DNA-binding</keyword>
<evidence type="ECO:0000256" key="4">
    <source>
        <dbReference type="ARBA" id="ARBA00022722"/>
    </source>
</evidence>
<evidence type="ECO:0000256" key="10">
    <source>
        <dbReference type="ARBA" id="ARBA00022884"/>
    </source>
</evidence>
<dbReference type="InterPro" id="IPR000953">
    <property type="entry name" value="Chromo/chromo_shadow_dom"/>
</dbReference>
<evidence type="ECO:0000256" key="9">
    <source>
        <dbReference type="ARBA" id="ARBA00022842"/>
    </source>
</evidence>
<dbReference type="Pfam" id="PF00385">
    <property type="entry name" value="Chromo"/>
    <property type="match status" value="1"/>
</dbReference>
<evidence type="ECO:0000256" key="11">
    <source>
        <dbReference type="ARBA" id="ARBA00022908"/>
    </source>
</evidence>
<keyword evidence="6" id="KW-0064">Aspartyl protease</keyword>
<feature type="region of interest" description="Disordered" evidence="16">
    <location>
        <begin position="1244"/>
        <end position="1265"/>
    </location>
</feature>
<dbReference type="InterPro" id="IPR043502">
    <property type="entry name" value="DNA/RNA_pol_sf"/>
</dbReference>
<dbReference type="OrthoDB" id="2446696at2759"/>
<dbReference type="PANTHER" id="PTHR37984:SF5">
    <property type="entry name" value="PROTEIN NYNRIN-LIKE"/>
    <property type="match status" value="1"/>
</dbReference>
<evidence type="ECO:0000259" key="18">
    <source>
        <dbReference type="PROSITE" id="PS50878"/>
    </source>
</evidence>
<dbReference type="CDD" id="cd01647">
    <property type="entry name" value="RT_LTR"/>
    <property type="match status" value="1"/>
</dbReference>
<dbReference type="Pfam" id="PF00078">
    <property type="entry name" value="RVT_1"/>
    <property type="match status" value="1"/>
</dbReference>
<keyword evidence="5" id="KW-0479">Metal-binding</keyword>
<dbReference type="GO" id="GO:0004190">
    <property type="term" value="F:aspartic-type endopeptidase activity"/>
    <property type="evidence" value="ECO:0007669"/>
    <property type="project" value="UniProtKB-KW"/>
</dbReference>
<dbReference type="GO" id="GO:0003964">
    <property type="term" value="F:RNA-directed DNA polymerase activity"/>
    <property type="evidence" value="ECO:0007669"/>
    <property type="project" value="UniProtKB-KW"/>
</dbReference>
<feature type="region of interest" description="Disordered" evidence="16">
    <location>
        <begin position="1287"/>
        <end position="1379"/>
    </location>
</feature>
<dbReference type="InterPro" id="IPR000477">
    <property type="entry name" value="RT_dom"/>
</dbReference>
<dbReference type="PROSITE" id="PS50878">
    <property type="entry name" value="RT_POL"/>
    <property type="match status" value="1"/>
</dbReference>
<keyword evidence="10" id="KW-0694">RNA-binding</keyword>
<dbReference type="InterPro" id="IPR036397">
    <property type="entry name" value="RNaseH_sf"/>
</dbReference>
<evidence type="ECO:0000256" key="15">
    <source>
        <dbReference type="ARBA" id="ARBA00023172"/>
    </source>
</evidence>
<evidence type="ECO:0000256" key="8">
    <source>
        <dbReference type="ARBA" id="ARBA00022801"/>
    </source>
</evidence>
<evidence type="ECO:0000256" key="7">
    <source>
        <dbReference type="ARBA" id="ARBA00022759"/>
    </source>
</evidence>
<feature type="compositionally biased region" description="Acidic residues" evidence="16">
    <location>
        <begin position="1342"/>
        <end position="1354"/>
    </location>
</feature>
<dbReference type="Pfam" id="PF00665">
    <property type="entry name" value="rve"/>
    <property type="match status" value="1"/>
</dbReference>
<evidence type="ECO:0000256" key="6">
    <source>
        <dbReference type="ARBA" id="ARBA00022750"/>
    </source>
</evidence>
<dbReference type="GO" id="GO:0004519">
    <property type="term" value="F:endonuclease activity"/>
    <property type="evidence" value="ECO:0007669"/>
    <property type="project" value="UniProtKB-KW"/>
</dbReference>
<evidence type="ECO:0000256" key="12">
    <source>
        <dbReference type="ARBA" id="ARBA00022918"/>
    </source>
</evidence>
<keyword evidence="1" id="KW-0645">Protease</keyword>
<keyword evidence="3" id="KW-0548">Nucleotidyltransferase</keyword>
<comment type="caution">
    <text evidence="20">The sequence shown here is derived from an EMBL/GenBank/DDBJ whole genome shotgun (WGS) entry which is preliminary data.</text>
</comment>
<evidence type="ECO:0000256" key="2">
    <source>
        <dbReference type="ARBA" id="ARBA00022679"/>
    </source>
</evidence>
<dbReference type="GO" id="GO:0003723">
    <property type="term" value="F:RNA binding"/>
    <property type="evidence" value="ECO:0007669"/>
    <property type="project" value="UniProtKB-KW"/>
</dbReference>
<dbReference type="FunFam" id="3.30.70.270:FF:000063">
    <property type="entry name" value="Zinc knuckle domaincontaining protein"/>
    <property type="match status" value="1"/>
</dbReference>
<dbReference type="Gene3D" id="3.30.420.10">
    <property type="entry name" value="Ribonuclease H-like superfamily/Ribonuclease H"/>
    <property type="match status" value="1"/>
</dbReference>
<evidence type="ECO:0000256" key="16">
    <source>
        <dbReference type="SAM" id="MobiDB-lite"/>
    </source>
</evidence>
<keyword evidence="8" id="KW-0378">Hydrolase</keyword>
<evidence type="ECO:0000256" key="3">
    <source>
        <dbReference type="ARBA" id="ARBA00022695"/>
    </source>
</evidence>
<dbReference type="STRING" id="1077348.A0A2G8RPP1"/>
<dbReference type="SUPFAM" id="SSF53098">
    <property type="entry name" value="Ribonuclease H-like"/>
    <property type="match status" value="1"/>
</dbReference>
<keyword evidence="15" id="KW-0233">DNA recombination</keyword>
<dbReference type="GO" id="GO:0046872">
    <property type="term" value="F:metal ion binding"/>
    <property type="evidence" value="ECO:0007669"/>
    <property type="project" value="UniProtKB-KW"/>
</dbReference>
<dbReference type="CDD" id="cd09274">
    <property type="entry name" value="RNase_HI_RT_Ty3"/>
    <property type="match status" value="1"/>
</dbReference>
<accession>A0A2G8RPP1</accession>
<dbReference type="GO" id="GO:0003677">
    <property type="term" value="F:DNA binding"/>
    <property type="evidence" value="ECO:0007669"/>
    <property type="project" value="UniProtKB-KW"/>
</dbReference>
<keyword evidence="12" id="KW-0695">RNA-directed DNA polymerase</keyword>
<evidence type="ECO:0000259" key="17">
    <source>
        <dbReference type="PROSITE" id="PS50013"/>
    </source>
</evidence>
<dbReference type="GO" id="GO:0006310">
    <property type="term" value="P:DNA recombination"/>
    <property type="evidence" value="ECO:0007669"/>
    <property type="project" value="UniProtKB-KW"/>
</dbReference>
<organism evidence="20 21">
    <name type="scientific">Ganoderma sinense ZZ0214-1</name>
    <dbReference type="NCBI Taxonomy" id="1077348"/>
    <lineage>
        <taxon>Eukaryota</taxon>
        <taxon>Fungi</taxon>
        <taxon>Dikarya</taxon>
        <taxon>Basidiomycota</taxon>
        <taxon>Agaricomycotina</taxon>
        <taxon>Agaricomycetes</taxon>
        <taxon>Polyporales</taxon>
        <taxon>Polyporaceae</taxon>
        <taxon>Ganoderma</taxon>
    </lineage>
</organism>
<dbReference type="SUPFAM" id="SSF54160">
    <property type="entry name" value="Chromo domain-like"/>
    <property type="match status" value="1"/>
</dbReference>
<evidence type="ECO:0000259" key="19">
    <source>
        <dbReference type="PROSITE" id="PS50994"/>
    </source>
</evidence>
<dbReference type="Gene3D" id="3.30.70.270">
    <property type="match status" value="1"/>
</dbReference>
<keyword evidence="2" id="KW-0808">Transferase</keyword>
<dbReference type="InterPro" id="IPR050951">
    <property type="entry name" value="Retrovirus_Pol_polyprotein"/>
</dbReference>
<dbReference type="PANTHER" id="PTHR37984">
    <property type="entry name" value="PROTEIN CBG26694"/>
    <property type="match status" value="1"/>
</dbReference>
<dbReference type="CDD" id="cd00024">
    <property type="entry name" value="CD_CSD"/>
    <property type="match status" value="1"/>
</dbReference>
<dbReference type="PROSITE" id="PS50994">
    <property type="entry name" value="INTEGRASE"/>
    <property type="match status" value="1"/>
</dbReference>
<feature type="domain" description="Chromo" evidence="17">
    <location>
        <begin position="1142"/>
        <end position="1203"/>
    </location>
</feature>
<keyword evidence="9" id="KW-0460">Magnesium</keyword>
<dbReference type="Gene3D" id="2.40.50.40">
    <property type="match status" value="1"/>
</dbReference>
<keyword evidence="13" id="KW-0239">DNA-directed DNA polymerase</keyword>
<gene>
    <name evidence="20" type="ORF">GSI_14791</name>
</gene>
<name>A0A2G8RPP1_9APHY</name>
<proteinExistence type="predicted"/>
<dbReference type="Proteomes" id="UP000230002">
    <property type="component" value="Unassembled WGS sequence"/>
</dbReference>
<dbReference type="InterPro" id="IPR012337">
    <property type="entry name" value="RNaseH-like_sf"/>
</dbReference>
<dbReference type="PROSITE" id="PS50013">
    <property type="entry name" value="CHROMO_2"/>
    <property type="match status" value="1"/>
</dbReference>
<evidence type="ECO:0000313" key="21">
    <source>
        <dbReference type="Proteomes" id="UP000230002"/>
    </source>
</evidence>
<dbReference type="FunFam" id="3.30.420.10:FF:000032">
    <property type="entry name" value="Retrovirus-related Pol polyprotein from transposon 297-like Protein"/>
    <property type="match status" value="1"/>
</dbReference>
<dbReference type="InterPro" id="IPR041588">
    <property type="entry name" value="Integrase_H2C2"/>
</dbReference>
<dbReference type="Pfam" id="PF17917">
    <property type="entry name" value="RT_RNaseH"/>
    <property type="match status" value="1"/>
</dbReference>
<keyword evidence="7" id="KW-0255">Endonuclease</keyword>
<sequence>MSNAGTTPAPPQLPAGYDVSKLVTQLAPREYDGKMAQDGLRFVSAASIYHSNITTFSPSFPETILWITLLNKLTEGAAEWAGPHIVTLASGTQPWADFAAFETAFKAHFCAADDKEAAIAELVKLCKGQHKIGTVQDYTVKFNAIAARTSFSAEDKRERYRTGLPYKIKDILATSGHDTSSITKIQAVALTMDQNLLVREEERPKQFSGGWRKKGEKAAATATYTYSQQLAEQEYQKKEIRPVEEIVPKQYHEYLRVFSKEASECLPDHGPYDHAIELVPDARMFHSKVYPLSPSEQVELDKFINENLAKGYIQESKSPMSSPFFFVKKKDGSLRPVQDYQQLNDITIKNRYLLPLVSDLMDRLKKAKYFTKLDIRWGYNNVRIKTGDEWKAAFVTNRGLFEPNVMFFGLANSPSTFSALMNDIFKDLIILGKVTIYLDDLLIFTNDIEEHRTLVREVLKRLAERDLFCKPEKCEFEQPKVEYLGNASDVRKFRGFANFYRRFIKDFSAVCKPLDRLTGNAPWKWEAEEQEAFDELKRRFTESPVLSMYDPDCKTRIEVDASGYATGAVLSQEGEDGKWHPVAFHSESMSDAERNYEIYDKEMLAIIRALQAWRHYLEGLPSVFEIQSDHKNLEYWKTAQNLTRRQARWALYLSRFEFVILHKPGTSNGRADALSRRPDHQTDDADDNLDRVLLQPDRFRVLAAKRGHMSVVPEKALLRRIRECGEREQEVADALSKLDKLGPARLQNDLVDWNTEQGLLLYRGRVYVPKDDALRAEIVRIHHDLPPAGHPGQAKTVELVTRNYWWPGMVKFIKDYVETCDTCRRGKTSHAKPHGPLQPNEVPDGPGQVVTCDFITGLPDVDGYNALQLIADRHGKIIHLIPCTEEIDAEGTADNFIREWFRLHGLPRKIISDRGPQFSSKLFRAVLKGLGIESAMSTAYHPQTDGQSERWNQEIEAYLRMYCSRHRDDWVKWLPIAEFAFNSHVHSATGYSPFYLMYGFEPQFHIPMLSTAVPSADERREELRQAREDATSALTLAAERMKEYYDRYVRDAPEFKDGQKVWLDTRNFRAPGVSRKLVDRYAGPYLVKRKVGNLAYELKLPKDLALHPVFHVSLLLPHKESQLPGRHPPEPASIEVEGEEEYEVEEVLESRRYGRWKKLQYLVHWMGWGPEHDSWEDAADLANAPKVVQKFHSTHPDAPSPLNKKTKSLTVEPCSALAAQVLVDALARLPSRNTADILVLRQTQGDPTDYSSPTIDLSSRPPPTLKRLTYVDSDSDDDGPVKCQKLEEDVGEGSGSTANAHVNDEFSKSGPIGDGQEDITEAVGRSSDALASSVHHGHEVADGDEVGNPEDEIVEVTTQEGEKLSTRSAKSNRQGRKRT</sequence>
<dbReference type="GO" id="GO:0015074">
    <property type="term" value="P:DNA integration"/>
    <property type="evidence" value="ECO:0007669"/>
    <property type="project" value="UniProtKB-KW"/>
</dbReference>
<dbReference type="Pfam" id="PF17921">
    <property type="entry name" value="Integrase_H2C2"/>
    <property type="match status" value="1"/>
</dbReference>
<dbReference type="GO" id="GO:0003887">
    <property type="term" value="F:DNA-directed DNA polymerase activity"/>
    <property type="evidence" value="ECO:0007669"/>
    <property type="project" value="UniProtKB-KW"/>
</dbReference>
<evidence type="ECO:0000256" key="5">
    <source>
        <dbReference type="ARBA" id="ARBA00022723"/>
    </source>
</evidence>
<dbReference type="InterPro" id="IPR001584">
    <property type="entry name" value="Integrase_cat-core"/>
</dbReference>
<dbReference type="InterPro" id="IPR016197">
    <property type="entry name" value="Chromo-like_dom_sf"/>
</dbReference>
<dbReference type="Gene3D" id="3.10.10.10">
    <property type="entry name" value="HIV Type 1 Reverse Transcriptase, subunit A, domain 1"/>
    <property type="match status" value="1"/>
</dbReference>
<protein>
    <recommendedName>
        <fullName evidence="22">Reverse transcriptase</fullName>
    </recommendedName>
</protein>
<keyword evidence="21" id="KW-1185">Reference proteome</keyword>
<evidence type="ECO:0000313" key="20">
    <source>
        <dbReference type="EMBL" id="PIL23480.1"/>
    </source>
</evidence>
<evidence type="ECO:0000256" key="1">
    <source>
        <dbReference type="ARBA" id="ARBA00022670"/>
    </source>
</evidence>
<reference evidence="20 21" key="1">
    <citation type="journal article" date="2015" name="Sci. Rep.">
        <title>Chromosome-level genome map provides insights into diverse defense mechanisms in the medicinal fungus Ganoderma sinense.</title>
        <authorList>
            <person name="Zhu Y."/>
            <person name="Xu J."/>
            <person name="Sun C."/>
            <person name="Zhou S."/>
            <person name="Xu H."/>
            <person name="Nelson D.R."/>
            <person name="Qian J."/>
            <person name="Song J."/>
            <person name="Luo H."/>
            <person name="Xiang L."/>
            <person name="Li Y."/>
            <person name="Xu Z."/>
            <person name="Ji A."/>
            <person name="Wang L."/>
            <person name="Lu S."/>
            <person name="Hayward A."/>
            <person name="Sun W."/>
            <person name="Li X."/>
            <person name="Schwartz D.C."/>
            <person name="Wang Y."/>
            <person name="Chen S."/>
        </authorList>
    </citation>
    <scope>NUCLEOTIDE SEQUENCE [LARGE SCALE GENOMIC DNA]</scope>
    <source>
        <strain evidence="20 21">ZZ0214-1</strain>
    </source>
</reference>
<evidence type="ECO:0000256" key="13">
    <source>
        <dbReference type="ARBA" id="ARBA00022932"/>
    </source>
</evidence>
<dbReference type="GO" id="GO:0006508">
    <property type="term" value="P:proteolysis"/>
    <property type="evidence" value="ECO:0007669"/>
    <property type="project" value="UniProtKB-KW"/>
</dbReference>
<feature type="compositionally biased region" description="Polar residues" evidence="16">
    <location>
        <begin position="1244"/>
        <end position="1257"/>
    </location>
</feature>
<feature type="domain" description="Reverse transcriptase" evidence="18">
    <location>
        <begin position="308"/>
        <end position="488"/>
    </location>
</feature>
<evidence type="ECO:0000256" key="14">
    <source>
        <dbReference type="ARBA" id="ARBA00023125"/>
    </source>
</evidence>
<dbReference type="Gene3D" id="1.10.340.70">
    <property type="match status" value="1"/>
</dbReference>
<dbReference type="InterPro" id="IPR041373">
    <property type="entry name" value="RT_RNaseH"/>
</dbReference>
<keyword evidence="11" id="KW-0229">DNA integration</keyword>
<dbReference type="SMART" id="SM00298">
    <property type="entry name" value="CHROMO"/>
    <property type="match status" value="1"/>
</dbReference>
<keyword evidence="4" id="KW-0540">Nuclease</keyword>